<dbReference type="AlphaFoldDB" id="A0A4D6XD67"/>
<evidence type="ECO:0000313" key="2">
    <source>
        <dbReference type="EMBL" id="QCI13727.1"/>
    </source>
</evidence>
<dbReference type="Proteomes" id="UP000298551">
    <property type="component" value="Chromosome"/>
</dbReference>
<keyword evidence="1" id="KW-1133">Transmembrane helix</keyword>
<name>A0A4D6XD67_PSEPU</name>
<protein>
    <submittedName>
        <fullName evidence="2">Uncharacterized protein</fullName>
    </submittedName>
</protein>
<organism evidence="2 3">
    <name type="scientific">Pseudomonas putida</name>
    <name type="common">Arthrobacter siderocapsulatus</name>
    <dbReference type="NCBI Taxonomy" id="303"/>
    <lineage>
        <taxon>Bacteria</taxon>
        <taxon>Pseudomonadati</taxon>
        <taxon>Pseudomonadota</taxon>
        <taxon>Gammaproteobacteria</taxon>
        <taxon>Pseudomonadales</taxon>
        <taxon>Pseudomonadaceae</taxon>
        <taxon>Pseudomonas</taxon>
    </lineage>
</organism>
<dbReference type="OrthoDB" id="6991315at2"/>
<dbReference type="RefSeq" id="WP_136915828.1">
    <property type="nucleotide sequence ID" value="NZ_CP039371.1"/>
</dbReference>
<evidence type="ECO:0000256" key="1">
    <source>
        <dbReference type="SAM" id="Phobius"/>
    </source>
</evidence>
<feature type="transmembrane region" description="Helical" evidence="1">
    <location>
        <begin position="40"/>
        <end position="62"/>
    </location>
</feature>
<dbReference type="EMBL" id="CP039371">
    <property type="protein sequence ID" value="QCI13727.1"/>
    <property type="molecule type" value="Genomic_DNA"/>
</dbReference>
<proteinExistence type="predicted"/>
<gene>
    <name evidence="2" type="ORF">E6B08_21315</name>
</gene>
<evidence type="ECO:0000313" key="3">
    <source>
        <dbReference type="Proteomes" id="UP000298551"/>
    </source>
</evidence>
<sequence>MLRDDLAHLELERLNAETQKLTNESRKFAAEERKLKREAFWYPFMVGSAAITSLAGLSAVLVTL</sequence>
<accession>A0A4D6XD67</accession>
<keyword evidence="1" id="KW-0812">Transmembrane</keyword>
<reference evidence="3" key="1">
    <citation type="submission" date="2019-04" db="EMBL/GenBank/DDBJ databases">
        <title>Genome sequence of Pseudomonas putida 1290, an auxin catabolizing strain.</title>
        <authorList>
            <person name="Laird T.S."/>
            <person name="Leveau J.H.J."/>
        </authorList>
    </citation>
    <scope>NUCLEOTIDE SEQUENCE [LARGE SCALE GENOMIC DNA]</scope>
    <source>
        <strain evidence="3">1290</strain>
    </source>
</reference>
<keyword evidence="1" id="KW-0472">Membrane</keyword>